<gene>
    <name evidence="2" type="ORF">XELAEV_18042968mg</name>
</gene>
<name>A0A974C574_XENLA</name>
<dbReference type="AlphaFoldDB" id="A0A974C574"/>
<evidence type="ECO:0000313" key="2">
    <source>
        <dbReference type="EMBL" id="OCT66716.1"/>
    </source>
</evidence>
<protein>
    <submittedName>
        <fullName evidence="2">Uncharacterized protein</fullName>
    </submittedName>
</protein>
<organism evidence="2 3">
    <name type="scientific">Xenopus laevis</name>
    <name type="common">African clawed frog</name>
    <dbReference type="NCBI Taxonomy" id="8355"/>
    <lineage>
        <taxon>Eukaryota</taxon>
        <taxon>Metazoa</taxon>
        <taxon>Chordata</taxon>
        <taxon>Craniata</taxon>
        <taxon>Vertebrata</taxon>
        <taxon>Euteleostomi</taxon>
        <taxon>Amphibia</taxon>
        <taxon>Batrachia</taxon>
        <taxon>Anura</taxon>
        <taxon>Pipoidea</taxon>
        <taxon>Pipidae</taxon>
        <taxon>Xenopodinae</taxon>
        <taxon>Xenopus</taxon>
        <taxon>Xenopus</taxon>
    </lineage>
</organism>
<feature type="compositionally biased region" description="Polar residues" evidence="1">
    <location>
        <begin position="123"/>
        <end position="134"/>
    </location>
</feature>
<dbReference type="Proteomes" id="UP000694892">
    <property type="component" value="Chromosome 8S"/>
</dbReference>
<sequence>MSTPVCYPRAEEEQEESLEKNIAIITIGGSEGSLESGTTENGTTLYEESFKCSKDSSIDLTVSFTSEEQSSSQLEGSSIYSPEAAFYYLTHESSSIFYSYSCNAITISSESEEEAALDKGPTDRNNGAGTRLSW</sequence>
<dbReference type="EMBL" id="CM004481">
    <property type="protein sequence ID" value="OCT66716.1"/>
    <property type="molecule type" value="Genomic_DNA"/>
</dbReference>
<feature type="region of interest" description="Disordered" evidence="1">
    <location>
        <begin position="111"/>
        <end position="134"/>
    </location>
</feature>
<proteinExistence type="predicted"/>
<evidence type="ECO:0000256" key="1">
    <source>
        <dbReference type="SAM" id="MobiDB-lite"/>
    </source>
</evidence>
<evidence type="ECO:0000313" key="3">
    <source>
        <dbReference type="Proteomes" id="UP000694892"/>
    </source>
</evidence>
<reference evidence="3" key="1">
    <citation type="journal article" date="2016" name="Nature">
        <title>Genome evolution in the allotetraploid frog Xenopus laevis.</title>
        <authorList>
            <person name="Session A.M."/>
            <person name="Uno Y."/>
            <person name="Kwon T."/>
            <person name="Chapman J.A."/>
            <person name="Toyoda A."/>
            <person name="Takahashi S."/>
            <person name="Fukui A."/>
            <person name="Hikosaka A."/>
            <person name="Suzuki A."/>
            <person name="Kondo M."/>
            <person name="van Heeringen S.J."/>
            <person name="Quigley I."/>
            <person name="Heinz S."/>
            <person name="Ogino H."/>
            <person name="Ochi H."/>
            <person name="Hellsten U."/>
            <person name="Lyons J.B."/>
            <person name="Simakov O."/>
            <person name="Putnam N."/>
            <person name="Stites J."/>
            <person name="Kuroki Y."/>
            <person name="Tanaka T."/>
            <person name="Michiue T."/>
            <person name="Watanabe M."/>
            <person name="Bogdanovic O."/>
            <person name="Lister R."/>
            <person name="Georgiou G."/>
            <person name="Paranjpe S.S."/>
            <person name="van Kruijsbergen I."/>
            <person name="Shu S."/>
            <person name="Carlson J."/>
            <person name="Kinoshita T."/>
            <person name="Ohta Y."/>
            <person name="Mawaribuchi S."/>
            <person name="Jenkins J."/>
            <person name="Grimwood J."/>
            <person name="Schmutz J."/>
            <person name="Mitros T."/>
            <person name="Mozaffari S.V."/>
            <person name="Suzuki Y."/>
            <person name="Haramoto Y."/>
            <person name="Yamamoto T.S."/>
            <person name="Takagi C."/>
            <person name="Heald R."/>
            <person name="Miller K."/>
            <person name="Haudenschild C."/>
            <person name="Kitzman J."/>
            <person name="Nakayama T."/>
            <person name="Izutsu Y."/>
            <person name="Robert J."/>
            <person name="Fortriede J."/>
            <person name="Burns K."/>
            <person name="Lotay V."/>
            <person name="Karimi K."/>
            <person name="Yasuoka Y."/>
            <person name="Dichmann D.S."/>
            <person name="Flajnik M.F."/>
            <person name="Houston D.W."/>
            <person name="Shendure J."/>
            <person name="DuPasquier L."/>
            <person name="Vize P.D."/>
            <person name="Zorn A.M."/>
            <person name="Ito M."/>
            <person name="Marcotte E.M."/>
            <person name="Wallingford J.B."/>
            <person name="Ito Y."/>
            <person name="Asashima M."/>
            <person name="Ueno N."/>
            <person name="Matsuda Y."/>
            <person name="Veenstra G.J."/>
            <person name="Fujiyama A."/>
            <person name="Harland R.M."/>
            <person name="Taira M."/>
            <person name="Rokhsar D.S."/>
        </authorList>
    </citation>
    <scope>NUCLEOTIDE SEQUENCE [LARGE SCALE GENOMIC DNA]</scope>
    <source>
        <strain evidence="3">J</strain>
    </source>
</reference>
<accession>A0A974C574</accession>